<organism evidence="1 2">
    <name type="scientific">Thermodesulfovibrio aggregans</name>
    <dbReference type="NCBI Taxonomy" id="86166"/>
    <lineage>
        <taxon>Bacteria</taxon>
        <taxon>Pseudomonadati</taxon>
        <taxon>Nitrospirota</taxon>
        <taxon>Thermodesulfovibrionia</taxon>
        <taxon>Thermodesulfovibrionales</taxon>
        <taxon>Thermodesulfovibrionaceae</taxon>
        <taxon>Thermodesulfovibrio</taxon>
    </lineage>
</organism>
<protein>
    <recommendedName>
        <fullName evidence="3">YkgJ family cysteine cluster protein</fullName>
    </recommendedName>
</protein>
<accession>A0A0U9HNB1</accession>
<dbReference type="Pfam" id="PF03692">
    <property type="entry name" value="CxxCxxCC"/>
    <property type="match status" value="1"/>
</dbReference>
<evidence type="ECO:0000313" key="1">
    <source>
        <dbReference type="EMBL" id="GAQ94563.1"/>
    </source>
</evidence>
<dbReference type="PANTHER" id="PTHR35866:SF1">
    <property type="entry name" value="YKGJ FAMILY CYSTEINE CLUSTER PROTEIN"/>
    <property type="match status" value="1"/>
</dbReference>
<reference evidence="2" key="1">
    <citation type="submission" date="2016-01" db="EMBL/GenBank/DDBJ databases">
        <title>Draft genome sequence of Thermodesulfovibrio aggregans strain TGE-P1.</title>
        <authorList>
            <person name="Sekiguchi Y."/>
            <person name="Ohashi A."/>
            <person name="Matsuura N."/>
            <person name="Tourlousse M.D."/>
        </authorList>
    </citation>
    <scope>NUCLEOTIDE SEQUENCE [LARGE SCALE GENOMIC DNA]</scope>
    <source>
        <strain evidence="2">TGE-P1</strain>
    </source>
</reference>
<proteinExistence type="predicted"/>
<dbReference type="Proteomes" id="UP000054976">
    <property type="component" value="Unassembled WGS sequence"/>
</dbReference>
<dbReference type="AlphaFoldDB" id="A0A0U9HNB1"/>
<evidence type="ECO:0000313" key="2">
    <source>
        <dbReference type="Proteomes" id="UP000054976"/>
    </source>
</evidence>
<evidence type="ECO:0008006" key="3">
    <source>
        <dbReference type="Google" id="ProtNLM"/>
    </source>
</evidence>
<sequence length="254" mass="30096">MLNINAIAPDQLTDESRFNFRCYPGISCYKSCCKNIDIMLTPYDIIRLKNRFKMSSTEFLLNYTNVFIDPKSGYPFVFLNKNDDEEKTCPFLYEAGCSVYEDRPATCRYYPIGVASLKKFDILADGITEEFFFFVREPHCKGFNEEKEWTVAEWRADQGVDLYDDMNRGWKELFFKRSLKVEKLDERKAKAFYMACYDIDAFKSFVFESRFLEVFDVPAERVEKISKVETELMNFGFDYVKFILMMKETLKLKK</sequence>
<comment type="caution">
    <text evidence="1">The sequence shown here is derived from an EMBL/GenBank/DDBJ whole genome shotgun (WGS) entry which is preliminary data.</text>
</comment>
<dbReference type="PANTHER" id="PTHR35866">
    <property type="entry name" value="PUTATIVE-RELATED"/>
    <property type="match status" value="1"/>
</dbReference>
<dbReference type="RefSeq" id="WP_059175999.1">
    <property type="nucleotide sequence ID" value="NZ_BCNO01000001.1"/>
</dbReference>
<dbReference type="EMBL" id="BCNO01000001">
    <property type="protein sequence ID" value="GAQ94563.1"/>
    <property type="molecule type" value="Genomic_DNA"/>
</dbReference>
<keyword evidence="2" id="KW-1185">Reference proteome</keyword>
<gene>
    <name evidence="1" type="ORF">TAGGR_1747</name>
</gene>
<dbReference type="OrthoDB" id="9810361at2"/>
<dbReference type="InterPro" id="IPR005358">
    <property type="entry name" value="Puta_zinc/iron-chelating_dom"/>
</dbReference>
<dbReference type="STRING" id="86166.TAGGR_1747"/>
<name>A0A0U9HNB1_9BACT</name>